<protein>
    <recommendedName>
        <fullName evidence="5">DUF3040 family protein</fullName>
    </recommendedName>
</protein>
<proteinExistence type="predicted"/>
<keyword evidence="2" id="KW-0812">Transmembrane</keyword>
<feature type="compositionally biased region" description="Basic and acidic residues" evidence="1">
    <location>
        <begin position="7"/>
        <end position="24"/>
    </location>
</feature>
<evidence type="ECO:0008006" key="5">
    <source>
        <dbReference type="Google" id="ProtNLM"/>
    </source>
</evidence>
<dbReference type="EMBL" id="BONH01000004">
    <property type="protein sequence ID" value="GIF96390.1"/>
    <property type="molecule type" value="Genomic_DNA"/>
</dbReference>
<feature type="region of interest" description="Disordered" evidence="1">
    <location>
        <begin position="1"/>
        <end position="40"/>
    </location>
</feature>
<accession>A0A8J3KFW5</accession>
<evidence type="ECO:0000256" key="2">
    <source>
        <dbReference type="SAM" id="Phobius"/>
    </source>
</evidence>
<organism evidence="3 4">
    <name type="scientific">Catellatospora citrea</name>
    <dbReference type="NCBI Taxonomy" id="53366"/>
    <lineage>
        <taxon>Bacteria</taxon>
        <taxon>Bacillati</taxon>
        <taxon>Actinomycetota</taxon>
        <taxon>Actinomycetes</taxon>
        <taxon>Micromonosporales</taxon>
        <taxon>Micromonosporaceae</taxon>
        <taxon>Catellatospora</taxon>
    </lineage>
</organism>
<keyword evidence="2" id="KW-1133">Transmembrane helix</keyword>
<dbReference type="RefSeq" id="WP_120320602.1">
    <property type="nucleotide sequence ID" value="NZ_BONH01000004.1"/>
</dbReference>
<dbReference type="Pfam" id="PF11239">
    <property type="entry name" value="DUF3040"/>
    <property type="match status" value="1"/>
</dbReference>
<keyword evidence="4" id="KW-1185">Reference proteome</keyword>
<evidence type="ECO:0000256" key="1">
    <source>
        <dbReference type="SAM" id="MobiDB-lite"/>
    </source>
</evidence>
<evidence type="ECO:0000313" key="3">
    <source>
        <dbReference type="EMBL" id="GIF96390.1"/>
    </source>
</evidence>
<dbReference type="Proteomes" id="UP000659904">
    <property type="component" value="Unassembled WGS sequence"/>
</dbReference>
<gene>
    <name evidence="3" type="ORF">Cci01nite_14840</name>
</gene>
<sequence length="95" mass="9762">MALGPDEESRLAELAERTRAEDPHFALGLGAGEPRPPAEYRKRRRSGLRIALSLVGFALAVFLFATGAPGGGFLAALGAVLALAAVGDGFADPSD</sequence>
<dbReference type="InterPro" id="IPR021401">
    <property type="entry name" value="DUF3040"/>
</dbReference>
<reference evidence="3 4" key="1">
    <citation type="submission" date="2021-01" db="EMBL/GenBank/DDBJ databases">
        <title>Whole genome shotgun sequence of Catellatospora citrea NBRC 14495.</title>
        <authorList>
            <person name="Komaki H."/>
            <person name="Tamura T."/>
        </authorList>
    </citation>
    <scope>NUCLEOTIDE SEQUENCE [LARGE SCALE GENOMIC DNA]</scope>
    <source>
        <strain evidence="3 4">NBRC 14495</strain>
    </source>
</reference>
<dbReference type="AlphaFoldDB" id="A0A8J3KFW5"/>
<keyword evidence="2" id="KW-0472">Membrane</keyword>
<feature type="transmembrane region" description="Helical" evidence="2">
    <location>
        <begin position="47"/>
        <end position="65"/>
    </location>
</feature>
<comment type="caution">
    <text evidence="3">The sequence shown here is derived from an EMBL/GenBank/DDBJ whole genome shotgun (WGS) entry which is preliminary data.</text>
</comment>
<name>A0A8J3KFW5_9ACTN</name>
<evidence type="ECO:0000313" key="4">
    <source>
        <dbReference type="Proteomes" id="UP000659904"/>
    </source>
</evidence>